<keyword evidence="2" id="KW-0808">Transferase</keyword>
<comment type="caution">
    <text evidence="2">The sequence shown here is derived from an EMBL/GenBank/DDBJ whole genome shotgun (WGS) entry which is preliminary data.</text>
</comment>
<dbReference type="Proteomes" id="UP000824014">
    <property type="component" value="Unassembled WGS sequence"/>
</dbReference>
<evidence type="ECO:0000313" key="3">
    <source>
        <dbReference type="Proteomes" id="UP000824014"/>
    </source>
</evidence>
<dbReference type="GO" id="GO:0016747">
    <property type="term" value="F:acyltransferase activity, transferring groups other than amino-acyl groups"/>
    <property type="evidence" value="ECO:0007669"/>
    <property type="project" value="InterPro"/>
</dbReference>
<dbReference type="InterPro" id="IPR050276">
    <property type="entry name" value="MshD_Acetyltransferase"/>
</dbReference>
<dbReference type="AlphaFoldDB" id="A0A9D2DCY2"/>
<organism evidence="2 3">
    <name type="scientific">Candidatus Tidjanibacter faecipullorum</name>
    <dbReference type="NCBI Taxonomy" id="2838766"/>
    <lineage>
        <taxon>Bacteria</taxon>
        <taxon>Pseudomonadati</taxon>
        <taxon>Bacteroidota</taxon>
        <taxon>Bacteroidia</taxon>
        <taxon>Bacteroidales</taxon>
        <taxon>Rikenellaceae</taxon>
        <taxon>Tidjanibacter</taxon>
    </lineage>
</organism>
<dbReference type="PROSITE" id="PS51186">
    <property type="entry name" value="GNAT"/>
    <property type="match status" value="1"/>
</dbReference>
<dbReference type="PANTHER" id="PTHR43617">
    <property type="entry name" value="L-AMINO ACID N-ACETYLTRANSFERASE"/>
    <property type="match status" value="1"/>
</dbReference>
<dbReference type="InterPro" id="IPR016181">
    <property type="entry name" value="Acyl_CoA_acyltransferase"/>
</dbReference>
<dbReference type="InterPro" id="IPR000182">
    <property type="entry name" value="GNAT_dom"/>
</dbReference>
<gene>
    <name evidence="2" type="ORF">H9816_01830</name>
</gene>
<reference evidence="2" key="2">
    <citation type="submission" date="2021-04" db="EMBL/GenBank/DDBJ databases">
        <authorList>
            <person name="Gilroy R."/>
        </authorList>
    </citation>
    <scope>NUCLEOTIDE SEQUENCE</scope>
    <source>
        <strain evidence="2">ChiHjej11B10-19426</strain>
    </source>
</reference>
<name>A0A9D2DCY2_9BACT</name>
<dbReference type="Gene3D" id="3.40.630.30">
    <property type="match status" value="1"/>
</dbReference>
<dbReference type="SUPFAM" id="SSF55729">
    <property type="entry name" value="Acyl-CoA N-acyltransferases (Nat)"/>
    <property type="match status" value="1"/>
</dbReference>
<evidence type="ECO:0000313" key="2">
    <source>
        <dbReference type="EMBL" id="HIZ14643.1"/>
    </source>
</evidence>
<protein>
    <submittedName>
        <fullName evidence="2">GNAT family N-acetyltransferase</fullName>
        <ecNumber evidence="2">2.3.1.-</ecNumber>
    </submittedName>
</protein>
<dbReference type="PANTHER" id="PTHR43617:SF38">
    <property type="entry name" value="N-ACETYLTRANSFERASE DOMAIN-CONTAINING PROTEIN"/>
    <property type="match status" value="1"/>
</dbReference>
<keyword evidence="2" id="KW-0012">Acyltransferase</keyword>
<accession>A0A9D2DCY2</accession>
<proteinExistence type="predicted"/>
<dbReference type="EC" id="2.3.1.-" evidence="2"/>
<feature type="domain" description="N-acetyltransferase" evidence="1">
    <location>
        <begin position="5"/>
        <end position="165"/>
    </location>
</feature>
<reference evidence="2" key="1">
    <citation type="journal article" date="2021" name="PeerJ">
        <title>Extensive microbial diversity within the chicken gut microbiome revealed by metagenomics and culture.</title>
        <authorList>
            <person name="Gilroy R."/>
            <person name="Ravi A."/>
            <person name="Getino M."/>
            <person name="Pursley I."/>
            <person name="Horton D.L."/>
            <person name="Alikhan N.F."/>
            <person name="Baker D."/>
            <person name="Gharbi K."/>
            <person name="Hall N."/>
            <person name="Watson M."/>
            <person name="Adriaenssens E.M."/>
            <person name="Foster-Nyarko E."/>
            <person name="Jarju S."/>
            <person name="Secka A."/>
            <person name="Antonio M."/>
            <person name="Oren A."/>
            <person name="Chaudhuri R.R."/>
            <person name="La Ragione R."/>
            <person name="Hildebrand F."/>
            <person name="Pallen M.J."/>
        </authorList>
    </citation>
    <scope>NUCLEOTIDE SEQUENCE</scope>
    <source>
        <strain evidence="2">ChiHjej11B10-19426</strain>
    </source>
</reference>
<dbReference type="CDD" id="cd04301">
    <property type="entry name" value="NAT_SF"/>
    <property type="match status" value="1"/>
</dbReference>
<dbReference type="Pfam" id="PF13508">
    <property type="entry name" value="Acetyltransf_7"/>
    <property type="match status" value="1"/>
</dbReference>
<sequence length="166" mass="19138">METQHTIRPARQEDASRLAEILIFAKRMAYRPIFRNDYVSFNVMQVLPLALHYRDEADALRDVFVYDDGIVKGMMSWGRSEEPQGRRELCELYIDPCFQHEGVGARLIGHFTACAAADGMKTATLWVLEENPQARCFYEKMGFAFDGNRKQFPGTEAWLMEYAKAL</sequence>
<dbReference type="EMBL" id="DXCC01000004">
    <property type="protein sequence ID" value="HIZ14643.1"/>
    <property type="molecule type" value="Genomic_DNA"/>
</dbReference>
<evidence type="ECO:0000259" key="1">
    <source>
        <dbReference type="PROSITE" id="PS51186"/>
    </source>
</evidence>